<gene>
    <name evidence="2" type="ORF">CcaverHIS019_0607480</name>
</gene>
<accession>A0AA48QY51</accession>
<dbReference type="Proteomes" id="UP001233271">
    <property type="component" value="Chromosome 6"/>
</dbReference>
<dbReference type="AlphaFoldDB" id="A0AA48QY51"/>
<evidence type="ECO:0000313" key="3">
    <source>
        <dbReference type="Proteomes" id="UP001233271"/>
    </source>
</evidence>
<feature type="compositionally biased region" description="Low complexity" evidence="1">
    <location>
        <begin position="141"/>
        <end position="163"/>
    </location>
</feature>
<feature type="region of interest" description="Disordered" evidence="1">
    <location>
        <begin position="125"/>
        <end position="170"/>
    </location>
</feature>
<evidence type="ECO:0000313" key="2">
    <source>
        <dbReference type="EMBL" id="BEI94289.1"/>
    </source>
</evidence>
<proteinExistence type="predicted"/>
<organism evidence="2 3">
    <name type="scientific">Cutaneotrichosporon cavernicola</name>
    <dbReference type="NCBI Taxonomy" id="279322"/>
    <lineage>
        <taxon>Eukaryota</taxon>
        <taxon>Fungi</taxon>
        <taxon>Dikarya</taxon>
        <taxon>Basidiomycota</taxon>
        <taxon>Agaricomycotina</taxon>
        <taxon>Tremellomycetes</taxon>
        <taxon>Trichosporonales</taxon>
        <taxon>Trichosporonaceae</taxon>
        <taxon>Cutaneotrichosporon</taxon>
    </lineage>
</organism>
<dbReference type="KEGG" id="ccac:CcaHIS019_0607480"/>
<keyword evidence="3" id="KW-1185">Reference proteome</keyword>
<evidence type="ECO:0000256" key="1">
    <source>
        <dbReference type="SAM" id="MobiDB-lite"/>
    </source>
</evidence>
<protein>
    <submittedName>
        <fullName evidence="2">Uncharacterized protein</fullName>
    </submittedName>
</protein>
<dbReference type="GeneID" id="85498159"/>
<reference evidence="2" key="1">
    <citation type="journal article" date="2023" name="BMC Genomics">
        <title>Chromosome-level genome assemblies of Cutaneotrichosporon spp. (Trichosporonales, Basidiomycota) reveal imbalanced evolution between nucleotide sequences and chromosome synteny.</title>
        <authorList>
            <person name="Kobayashi Y."/>
            <person name="Kayamori A."/>
            <person name="Aoki K."/>
            <person name="Shiwa Y."/>
            <person name="Matsutani M."/>
            <person name="Fujita N."/>
            <person name="Sugita T."/>
            <person name="Iwasaki W."/>
            <person name="Tanaka N."/>
            <person name="Takashima M."/>
        </authorList>
    </citation>
    <scope>NUCLEOTIDE SEQUENCE</scope>
    <source>
        <strain evidence="2">HIS019</strain>
    </source>
</reference>
<sequence length="270" mass="29776">MDRFHPYNFKTEYTRKPTPKCPSWATLSATKVTNMDGSTVEGYLTVFQSGGQYEAMWSWVPETLNVRGDDTIAGVMRIFARMTNTTLTGRGNPFWFENADGDAYDEPSVYDVINTGGRVRVVMKSNKYKPPAKGKEPEPKAPASKAKSPAKTAATKAPAPKATKAPEKVDKSKIATKGLDAITGELYLSDARDKCRVTWSHTNRELIVPWTDTAEGVLRIFAFIMGYKVGSGKSAILCETRAGMTLPDPTMRQIMDAGKMVKVSMKRGKE</sequence>
<name>A0AA48QY51_9TREE</name>
<dbReference type="RefSeq" id="XP_060459554.1">
    <property type="nucleotide sequence ID" value="XM_060603241.1"/>
</dbReference>
<dbReference type="EMBL" id="AP028217">
    <property type="protein sequence ID" value="BEI94289.1"/>
    <property type="molecule type" value="Genomic_DNA"/>
</dbReference>